<evidence type="ECO:0000313" key="2">
    <source>
        <dbReference type="Proteomes" id="UP000032142"/>
    </source>
</evidence>
<protein>
    <submittedName>
        <fullName evidence="1">Uncharacterized protein</fullName>
    </submittedName>
</protein>
<keyword evidence="2" id="KW-1185">Reference proteome</keyword>
<comment type="caution">
    <text evidence="1">The sequence shown here is derived from an EMBL/GenBank/DDBJ whole genome shotgun (WGS) entry which is preliminary data.</text>
</comment>
<sequence>MCIEDLAWTAWTGNPAIRCEVCGSAYLKRSFVRIDG</sequence>
<dbReference type="Proteomes" id="UP000032142">
    <property type="component" value="Unassembled WGS sequence"/>
</dbReference>
<dbReference type="AlphaFoldDB" id="A0A0B0MK30"/>
<evidence type="ECO:0000313" key="1">
    <source>
        <dbReference type="EMBL" id="KHF99260.1"/>
    </source>
</evidence>
<accession>A0A0B0MK30</accession>
<gene>
    <name evidence="1" type="ORF">F383_38385</name>
</gene>
<reference evidence="2" key="1">
    <citation type="submission" date="2014-09" db="EMBL/GenBank/DDBJ databases">
        <authorList>
            <person name="Mudge J."/>
            <person name="Ramaraj T."/>
            <person name="Lindquist I.E."/>
            <person name="Bharti A.K."/>
            <person name="Sundararajan A."/>
            <person name="Cameron C.T."/>
            <person name="Woodward J.E."/>
            <person name="May G.D."/>
            <person name="Brubaker C."/>
            <person name="Broadhvest J."/>
            <person name="Wilkins T.A."/>
        </authorList>
    </citation>
    <scope>NUCLEOTIDE SEQUENCE</scope>
    <source>
        <strain evidence="2">cv. AKA8401</strain>
    </source>
</reference>
<proteinExistence type="predicted"/>
<organism evidence="1 2">
    <name type="scientific">Gossypium arboreum</name>
    <name type="common">Tree cotton</name>
    <name type="synonym">Gossypium nanking</name>
    <dbReference type="NCBI Taxonomy" id="29729"/>
    <lineage>
        <taxon>Eukaryota</taxon>
        <taxon>Viridiplantae</taxon>
        <taxon>Streptophyta</taxon>
        <taxon>Embryophyta</taxon>
        <taxon>Tracheophyta</taxon>
        <taxon>Spermatophyta</taxon>
        <taxon>Magnoliopsida</taxon>
        <taxon>eudicotyledons</taxon>
        <taxon>Gunneridae</taxon>
        <taxon>Pentapetalae</taxon>
        <taxon>rosids</taxon>
        <taxon>malvids</taxon>
        <taxon>Malvales</taxon>
        <taxon>Malvaceae</taxon>
        <taxon>Malvoideae</taxon>
        <taxon>Gossypium</taxon>
    </lineage>
</organism>
<name>A0A0B0MK30_GOSAR</name>
<dbReference type="EMBL" id="JRRC01070563">
    <property type="protein sequence ID" value="KHF99260.1"/>
    <property type="molecule type" value="Genomic_DNA"/>
</dbReference>